<reference evidence="2" key="2">
    <citation type="submission" date="2023-05" db="EMBL/GenBank/DDBJ databases">
        <authorList>
            <consortium name="Lawrence Berkeley National Laboratory"/>
            <person name="Steindorff A."/>
            <person name="Hensen N."/>
            <person name="Bonometti L."/>
            <person name="Westerberg I."/>
            <person name="Brannstrom I.O."/>
            <person name="Guillou S."/>
            <person name="Cros-Aarteil S."/>
            <person name="Calhoun S."/>
            <person name="Haridas S."/>
            <person name="Kuo A."/>
            <person name="Mondo S."/>
            <person name="Pangilinan J."/>
            <person name="Riley R."/>
            <person name="Labutti K."/>
            <person name="Andreopoulos B."/>
            <person name="Lipzen A."/>
            <person name="Chen C."/>
            <person name="Yanf M."/>
            <person name="Daum C."/>
            <person name="Ng V."/>
            <person name="Clum A."/>
            <person name="Ohm R."/>
            <person name="Martin F."/>
            <person name="Silar P."/>
            <person name="Natvig D."/>
            <person name="Lalanne C."/>
            <person name="Gautier V."/>
            <person name="Ament-Velasquez S.L."/>
            <person name="Kruys A."/>
            <person name="Hutchinson M.I."/>
            <person name="Powell A.J."/>
            <person name="Barry K."/>
            <person name="Miller A.N."/>
            <person name="Grigoriev I.V."/>
            <person name="Debuchy R."/>
            <person name="Gladieux P."/>
            <person name="Thoren M.H."/>
            <person name="Johannesson H."/>
        </authorList>
    </citation>
    <scope>NUCLEOTIDE SEQUENCE</scope>
    <source>
        <strain evidence="2">PSN309</strain>
    </source>
</reference>
<accession>A0AAN6WXC3</accession>
<evidence type="ECO:0000313" key="3">
    <source>
        <dbReference type="Proteomes" id="UP001302126"/>
    </source>
</evidence>
<evidence type="ECO:0000256" key="1">
    <source>
        <dbReference type="SAM" id="MobiDB-lite"/>
    </source>
</evidence>
<gene>
    <name evidence="2" type="ORF">QBC35DRAFT_547597</name>
</gene>
<name>A0AAN6WXC3_9PEZI</name>
<dbReference type="EMBL" id="MU864380">
    <property type="protein sequence ID" value="KAK4189020.1"/>
    <property type="molecule type" value="Genomic_DNA"/>
</dbReference>
<comment type="caution">
    <text evidence="2">The sequence shown here is derived from an EMBL/GenBank/DDBJ whole genome shotgun (WGS) entry which is preliminary data.</text>
</comment>
<organism evidence="2 3">
    <name type="scientific">Podospora australis</name>
    <dbReference type="NCBI Taxonomy" id="1536484"/>
    <lineage>
        <taxon>Eukaryota</taxon>
        <taxon>Fungi</taxon>
        <taxon>Dikarya</taxon>
        <taxon>Ascomycota</taxon>
        <taxon>Pezizomycotina</taxon>
        <taxon>Sordariomycetes</taxon>
        <taxon>Sordariomycetidae</taxon>
        <taxon>Sordariales</taxon>
        <taxon>Podosporaceae</taxon>
        <taxon>Podospora</taxon>
    </lineage>
</organism>
<feature type="region of interest" description="Disordered" evidence="1">
    <location>
        <begin position="135"/>
        <end position="158"/>
    </location>
</feature>
<reference evidence="2" key="1">
    <citation type="journal article" date="2023" name="Mol. Phylogenet. Evol.">
        <title>Genome-scale phylogeny and comparative genomics of the fungal order Sordariales.</title>
        <authorList>
            <person name="Hensen N."/>
            <person name="Bonometti L."/>
            <person name="Westerberg I."/>
            <person name="Brannstrom I.O."/>
            <person name="Guillou S."/>
            <person name="Cros-Aarteil S."/>
            <person name="Calhoun S."/>
            <person name="Haridas S."/>
            <person name="Kuo A."/>
            <person name="Mondo S."/>
            <person name="Pangilinan J."/>
            <person name="Riley R."/>
            <person name="LaButti K."/>
            <person name="Andreopoulos B."/>
            <person name="Lipzen A."/>
            <person name="Chen C."/>
            <person name="Yan M."/>
            <person name="Daum C."/>
            <person name="Ng V."/>
            <person name="Clum A."/>
            <person name="Steindorff A."/>
            <person name="Ohm R.A."/>
            <person name="Martin F."/>
            <person name="Silar P."/>
            <person name="Natvig D.O."/>
            <person name="Lalanne C."/>
            <person name="Gautier V."/>
            <person name="Ament-Velasquez S.L."/>
            <person name="Kruys A."/>
            <person name="Hutchinson M.I."/>
            <person name="Powell A.J."/>
            <person name="Barry K."/>
            <person name="Miller A.N."/>
            <person name="Grigoriev I.V."/>
            <person name="Debuchy R."/>
            <person name="Gladieux P."/>
            <person name="Hiltunen Thoren M."/>
            <person name="Johannesson H."/>
        </authorList>
    </citation>
    <scope>NUCLEOTIDE SEQUENCE</scope>
    <source>
        <strain evidence="2">PSN309</strain>
    </source>
</reference>
<proteinExistence type="predicted"/>
<dbReference type="AlphaFoldDB" id="A0AAN6WXC3"/>
<sequence>MTSELPVIQRFFSIFNHSGFAHSQQFGAFQPLNGFLPMRTTCTLHRLLQTFHSLFSPAAEKTCTDVYVAQWDSYFTSLEHQVSPENSLSFTAQSSSSSVNLFVRPRNSTESAAQRCTSHSVQAFVGDSMEEGWKKRDDHNVSRRAEELQQHQPKHPAETRIRQFRGTRPAAFLFMNLRKEEGCDKEEKTEWSLDCFFHQKGGLLESTVTVTGPHRLLRSPRCVVIVTPGSGGAPCVPGPLVWHLAMAKLSCLIPYLNTLHFSYA</sequence>
<evidence type="ECO:0000313" key="2">
    <source>
        <dbReference type="EMBL" id="KAK4189020.1"/>
    </source>
</evidence>
<keyword evidence="3" id="KW-1185">Reference proteome</keyword>
<dbReference type="Proteomes" id="UP001302126">
    <property type="component" value="Unassembled WGS sequence"/>
</dbReference>
<protein>
    <submittedName>
        <fullName evidence="2">Uncharacterized protein</fullName>
    </submittedName>
</protein>